<sequence length="149" mass="15061">MFVALRLGSLVRAAAVAALLVGFLVLLLFLPQSTEPASGQPAPSGPVSEKALPSIDFSLSGAGGLNVRDCPEPACAKVGLVRSGGHFTVHCWISGATVEGNDLWLRGTFDGKAGFASAHFLDGPGFTATRDLLPGCTASGALPETLAAG</sequence>
<organism evidence="1 2">
    <name type="scientific">Amycolatopsis magusensis</name>
    <dbReference type="NCBI Taxonomy" id="882444"/>
    <lineage>
        <taxon>Bacteria</taxon>
        <taxon>Bacillati</taxon>
        <taxon>Actinomycetota</taxon>
        <taxon>Actinomycetes</taxon>
        <taxon>Pseudonocardiales</taxon>
        <taxon>Pseudonocardiaceae</taxon>
        <taxon>Amycolatopsis</taxon>
    </lineage>
</organism>
<evidence type="ECO:0008006" key="3">
    <source>
        <dbReference type="Google" id="ProtNLM"/>
    </source>
</evidence>
<keyword evidence="2" id="KW-1185">Reference proteome</keyword>
<dbReference type="EMBL" id="JAGGMS010000001">
    <property type="protein sequence ID" value="MBP2179424.1"/>
    <property type="molecule type" value="Genomic_DNA"/>
</dbReference>
<dbReference type="RefSeq" id="WP_209663135.1">
    <property type="nucleotide sequence ID" value="NZ_JAGGMS010000001.1"/>
</dbReference>
<accession>A0ABS4PKR5</accession>
<evidence type="ECO:0000313" key="1">
    <source>
        <dbReference type="EMBL" id="MBP2179424.1"/>
    </source>
</evidence>
<gene>
    <name evidence="1" type="ORF">JOM49_000950</name>
</gene>
<evidence type="ECO:0000313" key="2">
    <source>
        <dbReference type="Proteomes" id="UP000741013"/>
    </source>
</evidence>
<proteinExistence type="predicted"/>
<protein>
    <recommendedName>
        <fullName evidence="3">SH3 domain-containing protein</fullName>
    </recommendedName>
</protein>
<comment type="caution">
    <text evidence="1">The sequence shown here is derived from an EMBL/GenBank/DDBJ whole genome shotgun (WGS) entry which is preliminary data.</text>
</comment>
<reference evidence="1 2" key="1">
    <citation type="submission" date="2021-03" db="EMBL/GenBank/DDBJ databases">
        <title>Sequencing the genomes of 1000 actinobacteria strains.</title>
        <authorList>
            <person name="Klenk H.-P."/>
        </authorList>
    </citation>
    <scope>NUCLEOTIDE SEQUENCE [LARGE SCALE GENOMIC DNA]</scope>
    <source>
        <strain evidence="1 2">DSM 45510</strain>
    </source>
</reference>
<name>A0ABS4PKR5_9PSEU</name>
<dbReference type="Proteomes" id="UP000741013">
    <property type="component" value="Unassembled WGS sequence"/>
</dbReference>